<evidence type="ECO:0000313" key="1">
    <source>
        <dbReference type="EMBL" id="GBM88021.1"/>
    </source>
</evidence>
<protein>
    <recommendedName>
        <fullName evidence="3">Reverse transcriptase domain-containing protein</fullName>
    </recommendedName>
</protein>
<organism evidence="1 2">
    <name type="scientific">Araneus ventricosus</name>
    <name type="common">Orbweaver spider</name>
    <name type="synonym">Epeira ventricosa</name>
    <dbReference type="NCBI Taxonomy" id="182803"/>
    <lineage>
        <taxon>Eukaryota</taxon>
        <taxon>Metazoa</taxon>
        <taxon>Ecdysozoa</taxon>
        <taxon>Arthropoda</taxon>
        <taxon>Chelicerata</taxon>
        <taxon>Arachnida</taxon>
        <taxon>Araneae</taxon>
        <taxon>Araneomorphae</taxon>
        <taxon>Entelegynae</taxon>
        <taxon>Araneoidea</taxon>
        <taxon>Araneidae</taxon>
        <taxon>Araneus</taxon>
    </lineage>
</organism>
<sequence>MSKAPFLAIRTLQQLAKDEKLRFPLASEDLLHHTYMDDIVSGAPDLETALRLQSQLRDVLQSFLITLHKWSSSYPELLNIALSSDMEHSFSVDTYMSVKTLGISWKPSQNRFVFKVSFSSKPSYTKNEVLNVIARLYAALGFLGLVFFCSDFGSRSRIGMVCCAIQLPMSGRIF</sequence>
<evidence type="ECO:0000313" key="2">
    <source>
        <dbReference type="Proteomes" id="UP000499080"/>
    </source>
</evidence>
<gene>
    <name evidence="1" type="ORF">AVEN_149364_1</name>
</gene>
<proteinExistence type="predicted"/>
<name>A0A4Y2JCI9_ARAVE</name>
<keyword evidence="2" id="KW-1185">Reference proteome</keyword>
<dbReference type="EMBL" id="BGPR01003428">
    <property type="protein sequence ID" value="GBM88021.1"/>
    <property type="molecule type" value="Genomic_DNA"/>
</dbReference>
<dbReference type="AlphaFoldDB" id="A0A4Y2JCI9"/>
<dbReference type="Proteomes" id="UP000499080">
    <property type="component" value="Unassembled WGS sequence"/>
</dbReference>
<dbReference type="PANTHER" id="PTHR47331">
    <property type="entry name" value="PHD-TYPE DOMAIN-CONTAINING PROTEIN"/>
    <property type="match status" value="1"/>
</dbReference>
<accession>A0A4Y2JCI9</accession>
<evidence type="ECO:0008006" key="3">
    <source>
        <dbReference type="Google" id="ProtNLM"/>
    </source>
</evidence>
<reference evidence="1 2" key="1">
    <citation type="journal article" date="2019" name="Sci. Rep.">
        <title>Orb-weaving spider Araneus ventricosus genome elucidates the spidroin gene catalogue.</title>
        <authorList>
            <person name="Kono N."/>
            <person name="Nakamura H."/>
            <person name="Ohtoshi R."/>
            <person name="Moran D.A.P."/>
            <person name="Shinohara A."/>
            <person name="Yoshida Y."/>
            <person name="Fujiwara M."/>
            <person name="Mori M."/>
            <person name="Tomita M."/>
            <person name="Arakawa K."/>
        </authorList>
    </citation>
    <scope>NUCLEOTIDE SEQUENCE [LARGE SCALE GENOMIC DNA]</scope>
</reference>
<comment type="caution">
    <text evidence="1">The sequence shown here is derived from an EMBL/GenBank/DDBJ whole genome shotgun (WGS) entry which is preliminary data.</text>
</comment>
<dbReference type="OrthoDB" id="7990652at2759"/>